<reference evidence="1 2" key="1">
    <citation type="journal article" date="2023" name="IScience">
        <title>Expanded male sex-determining region conserved during the evolution of homothallism in the green alga Volvox.</title>
        <authorList>
            <person name="Yamamoto K."/>
            <person name="Matsuzaki R."/>
            <person name="Mahakham W."/>
            <person name="Heman W."/>
            <person name="Sekimoto H."/>
            <person name="Kawachi M."/>
            <person name="Minakuchi Y."/>
            <person name="Toyoda A."/>
            <person name="Nozaki H."/>
        </authorList>
    </citation>
    <scope>NUCLEOTIDE SEQUENCE [LARGE SCALE GENOMIC DNA]</scope>
    <source>
        <strain evidence="1 2">NIES-4468</strain>
    </source>
</reference>
<evidence type="ECO:0008006" key="3">
    <source>
        <dbReference type="Google" id="ProtNLM"/>
    </source>
</evidence>
<dbReference type="InterPro" id="IPR019734">
    <property type="entry name" value="TPR_rpt"/>
</dbReference>
<name>A0ABQ5S5L0_9CHLO</name>
<gene>
    <name evidence="1" type="ORF">VaNZ11_008655</name>
</gene>
<protein>
    <recommendedName>
        <fullName evidence="3">Kinesin light chain</fullName>
    </recommendedName>
</protein>
<dbReference type="InterPro" id="IPR011990">
    <property type="entry name" value="TPR-like_helical_dom_sf"/>
</dbReference>
<organism evidence="1 2">
    <name type="scientific">Volvox africanus</name>
    <dbReference type="NCBI Taxonomy" id="51714"/>
    <lineage>
        <taxon>Eukaryota</taxon>
        <taxon>Viridiplantae</taxon>
        <taxon>Chlorophyta</taxon>
        <taxon>core chlorophytes</taxon>
        <taxon>Chlorophyceae</taxon>
        <taxon>CS clade</taxon>
        <taxon>Chlamydomonadales</taxon>
        <taxon>Volvocaceae</taxon>
        <taxon>Volvox</taxon>
    </lineage>
</organism>
<evidence type="ECO:0000313" key="2">
    <source>
        <dbReference type="Proteomes" id="UP001165090"/>
    </source>
</evidence>
<dbReference type="SUPFAM" id="SSF48452">
    <property type="entry name" value="TPR-like"/>
    <property type="match status" value="2"/>
</dbReference>
<evidence type="ECO:0000313" key="1">
    <source>
        <dbReference type="EMBL" id="GLI65193.1"/>
    </source>
</evidence>
<proteinExistence type="predicted"/>
<comment type="caution">
    <text evidence="1">The sequence shown here is derived from an EMBL/GenBank/DDBJ whole genome shotgun (WGS) entry which is preliminary data.</text>
</comment>
<dbReference type="PANTHER" id="PTHR46082:SF6">
    <property type="entry name" value="AAA+ ATPASE DOMAIN-CONTAINING PROTEIN-RELATED"/>
    <property type="match status" value="1"/>
</dbReference>
<keyword evidence="2" id="KW-1185">Reference proteome</keyword>
<dbReference type="Gene3D" id="1.25.40.10">
    <property type="entry name" value="Tetratricopeptide repeat domain"/>
    <property type="match status" value="2"/>
</dbReference>
<dbReference type="PRINTS" id="PR00381">
    <property type="entry name" value="KINESINLIGHT"/>
</dbReference>
<dbReference type="Pfam" id="PF13424">
    <property type="entry name" value="TPR_12"/>
    <property type="match status" value="2"/>
</dbReference>
<dbReference type="EMBL" id="BSDZ01000022">
    <property type="protein sequence ID" value="GLI65193.1"/>
    <property type="molecule type" value="Genomic_DNA"/>
</dbReference>
<dbReference type="PANTHER" id="PTHR46082">
    <property type="entry name" value="ATP/GTP-BINDING PROTEIN-RELATED"/>
    <property type="match status" value="1"/>
</dbReference>
<dbReference type="SMART" id="SM00028">
    <property type="entry name" value="TPR"/>
    <property type="match status" value="2"/>
</dbReference>
<accession>A0ABQ5S5L0</accession>
<dbReference type="Proteomes" id="UP001165090">
    <property type="component" value="Unassembled WGS sequence"/>
</dbReference>
<dbReference type="Pfam" id="PF13374">
    <property type="entry name" value="TPR_10"/>
    <property type="match status" value="1"/>
</dbReference>
<sequence length="349" mass="38470">MRWLRAQYRKCKTSSWAPTGPATWATILIPPRPLPIVRQVGATEQLFRQNVIGSREVLSPEDPWVMLAINNLASVLKAQGKYCSILGYLRVVSKIGPPMVIFRSGLCRPTQQRYNKYGEAEQLHHHALEDFERVLGPHHPGTLAAVNNLALVLHDQGQYSEAEKLHRRVLESYERRHGSGSPSIYAATATADDNTATATATASAETAIFDNDATAAHDSQGMLRTLNNLALLLQDQGKYGEAEKLHRRVVACLDRLLGPEHPDTLSSVTNLASVMKAVGRYDEAEQLHRRALLGVERVLSSLHSDTLRSANNLANALKEQSKFDDAEVLHAIVASSLEKVLGPDHPDSF</sequence>
<dbReference type="InterPro" id="IPR053137">
    <property type="entry name" value="NLR-like"/>
</dbReference>